<name>A0ABT0LIJ0_9GAMM</name>
<evidence type="ECO:0000313" key="2">
    <source>
        <dbReference type="Proteomes" id="UP001203423"/>
    </source>
</evidence>
<dbReference type="Proteomes" id="UP001203423">
    <property type="component" value="Unassembled WGS sequence"/>
</dbReference>
<organism evidence="1 2">
    <name type="scientific">Shewanella surugensis</name>
    <dbReference type="NCBI Taxonomy" id="212020"/>
    <lineage>
        <taxon>Bacteria</taxon>
        <taxon>Pseudomonadati</taxon>
        <taxon>Pseudomonadota</taxon>
        <taxon>Gammaproteobacteria</taxon>
        <taxon>Alteromonadales</taxon>
        <taxon>Shewanellaceae</taxon>
        <taxon>Shewanella</taxon>
    </lineage>
</organism>
<proteinExistence type="predicted"/>
<comment type="caution">
    <text evidence="1">The sequence shown here is derived from an EMBL/GenBank/DDBJ whole genome shotgun (WGS) entry which is preliminary data.</text>
</comment>
<keyword evidence="2" id="KW-1185">Reference proteome</keyword>
<gene>
    <name evidence="1" type="ORF">L2764_24420</name>
</gene>
<reference evidence="1 2" key="1">
    <citation type="submission" date="2022-01" db="EMBL/GenBank/DDBJ databases">
        <title>Whole genome-based taxonomy of the Shewanellaceae.</title>
        <authorList>
            <person name="Martin-Rodriguez A.J."/>
        </authorList>
    </citation>
    <scope>NUCLEOTIDE SEQUENCE [LARGE SCALE GENOMIC DNA]</scope>
    <source>
        <strain evidence="1 2">DSM 17177</strain>
    </source>
</reference>
<evidence type="ECO:0000313" key="1">
    <source>
        <dbReference type="EMBL" id="MCL1127531.1"/>
    </source>
</evidence>
<protein>
    <submittedName>
        <fullName evidence="1">Uncharacterized protein</fullName>
    </submittedName>
</protein>
<sequence length="47" mass="5521">MSKYSTLVNILDQICKEAPERFTKYQPKKSDIEKINQARSRVLIHLS</sequence>
<dbReference type="RefSeq" id="WP_248942972.1">
    <property type="nucleotide sequence ID" value="NZ_JAKIKS010000171.1"/>
</dbReference>
<dbReference type="EMBL" id="JAKIKS010000171">
    <property type="protein sequence ID" value="MCL1127531.1"/>
    <property type="molecule type" value="Genomic_DNA"/>
</dbReference>
<accession>A0ABT0LIJ0</accession>